<dbReference type="OrthoDB" id="9942170at2759"/>
<dbReference type="EMBL" id="QBIY01011586">
    <property type="protein sequence ID" value="RXN30385.1"/>
    <property type="molecule type" value="Genomic_DNA"/>
</dbReference>
<comment type="caution">
    <text evidence="1">The sequence shown here is derived from an EMBL/GenBank/DDBJ whole genome shotgun (WGS) entry which is preliminary data.</text>
</comment>
<evidence type="ECO:0000313" key="2">
    <source>
        <dbReference type="EMBL" id="RXN30385.1"/>
    </source>
</evidence>
<dbReference type="AlphaFoldDB" id="A0A498NDS7"/>
<organism evidence="1 3">
    <name type="scientific">Labeo rohita</name>
    <name type="common">Indian major carp</name>
    <name type="synonym">Cyprinus rohita</name>
    <dbReference type="NCBI Taxonomy" id="84645"/>
    <lineage>
        <taxon>Eukaryota</taxon>
        <taxon>Metazoa</taxon>
        <taxon>Chordata</taxon>
        <taxon>Craniata</taxon>
        <taxon>Vertebrata</taxon>
        <taxon>Euteleostomi</taxon>
        <taxon>Actinopterygii</taxon>
        <taxon>Neopterygii</taxon>
        <taxon>Teleostei</taxon>
        <taxon>Ostariophysi</taxon>
        <taxon>Cypriniformes</taxon>
        <taxon>Cyprinidae</taxon>
        <taxon>Labeoninae</taxon>
        <taxon>Labeonini</taxon>
        <taxon>Labeo</taxon>
    </lineage>
</organism>
<gene>
    <name evidence="2" type="ORF">ROHU_004981</name>
    <name evidence="1" type="ORF">ROHU_005208</name>
</gene>
<sequence length="305" mass="35225">MANQKGRYCERTTFERQHLSLLDLEDLGIVKKNLNNPIYPELVEFRVEKVSHVTGESGLRAIFKDSGFRQPPDLAANAQHNFIWWSLAIASDDISSAEEHLLTSSFPHGSSAQNQPPIPEYFTSKAFQEKSAYGNFRFTFSLKELLWHYSKQFCYGQSPVLRVYETVFYKKEIQYTVVVHPRNVNLYDDCPRLPSRGDGVCGYSDGAMWWRCQAPSEASMKRFHGSVDDYKVYNVWDHVCVAFHMEPGWVLHVDWKRLFNRVNVCEVSYPQLLRHPDTPLSSNDAEDILADLRAAMGYRPKPQTM</sequence>
<protein>
    <submittedName>
        <fullName evidence="1">Uncharacterized protein</fullName>
    </submittedName>
</protein>
<accession>A0A498NDS7</accession>
<dbReference type="EMBL" id="QBIY01011769">
    <property type="protein sequence ID" value="RXN29546.1"/>
    <property type="molecule type" value="Genomic_DNA"/>
</dbReference>
<reference evidence="1 3" key="1">
    <citation type="submission" date="2018-03" db="EMBL/GenBank/DDBJ databases">
        <title>Draft genome sequence of Rohu Carp (Labeo rohita).</title>
        <authorList>
            <person name="Das P."/>
            <person name="Kushwaha B."/>
            <person name="Joshi C.G."/>
            <person name="Kumar D."/>
            <person name="Nagpure N.S."/>
            <person name="Sahoo L."/>
            <person name="Das S.P."/>
            <person name="Bit A."/>
            <person name="Patnaik S."/>
            <person name="Meher P.K."/>
            <person name="Jayasankar P."/>
            <person name="Koringa P.G."/>
            <person name="Patel N.V."/>
            <person name="Hinsu A.T."/>
            <person name="Kumar R."/>
            <person name="Pandey M."/>
            <person name="Agarwal S."/>
            <person name="Srivastava S."/>
            <person name="Singh M."/>
            <person name="Iquebal M.A."/>
            <person name="Jaiswal S."/>
            <person name="Angadi U.B."/>
            <person name="Kumar N."/>
            <person name="Raza M."/>
            <person name="Shah T.M."/>
            <person name="Rai A."/>
            <person name="Jena J.K."/>
        </authorList>
    </citation>
    <scope>NUCLEOTIDE SEQUENCE [LARGE SCALE GENOMIC DNA]</scope>
    <source>
        <strain evidence="1">DASCIFA01</strain>
        <tissue evidence="1">Testis</tissue>
    </source>
</reference>
<keyword evidence="3" id="KW-1185">Reference proteome</keyword>
<evidence type="ECO:0000313" key="1">
    <source>
        <dbReference type="EMBL" id="RXN29546.1"/>
    </source>
</evidence>
<proteinExistence type="predicted"/>
<evidence type="ECO:0000313" key="3">
    <source>
        <dbReference type="Proteomes" id="UP000290572"/>
    </source>
</evidence>
<name>A0A498NDS7_LABRO</name>
<dbReference type="Proteomes" id="UP000290572">
    <property type="component" value="Unassembled WGS sequence"/>
</dbReference>